<accession>A0A2V1AA12</accession>
<evidence type="ECO:0000256" key="2">
    <source>
        <dbReference type="SAM" id="MobiDB-lite"/>
    </source>
</evidence>
<evidence type="ECO:0000313" key="7">
    <source>
        <dbReference type="Proteomes" id="UP000244406"/>
    </source>
</evidence>
<feature type="compositionally biased region" description="Basic and acidic residues" evidence="2">
    <location>
        <begin position="1037"/>
        <end position="1047"/>
    </location>
</feature>
<dbReference type="RefSeq" id="XP_025335356.1">
    <property type="nucleotide sequence ID" value="XM_025481056.1"/>
</dbReference>
<keyword evidence="1" id="KW-0175">Coiled coil</keyword>
<dbReference type="PANTHER" id="PTHR15678">
    <property type="entry name" value="ANTIGEN MLAA-22-RELATED"/>
    <property type="match status" value="1"/>
</dbReference>
<evidence type="ECO:0008006" key="8">
    <source>
        <dbReference type="Google" id="ProtNLM"/>
    </source>
</evidence>
<dbReference type="SMART" id="SM01216">
    <property type="entry name" value="Fmp27_WPPW"/>
    <property type="match status" value="1"/>
</dbReference>
<dbReference type="SMART" id="SM01215">
    <property type="entry name" value="Fmp27_SW"/>
    <property type="match status" value="1"/>
</dbReference>
<comment type="caution">
    <text evidence="6">The sequence shown here is derived from an EMBL/GenBank/DDBJ whole genome shotgun (WGS) entry which is preliminary data.</text>
</comment>
<feature type="compositionally biased region" description="Low complexity" evidence="2">
    <location>
        <begin position="2392"/>
        <end position="2404"/>
    </location>
</feature>
<dbReference type="SMART" id="SM01214">
    <property type="entry name" value="Fmp27_GFWDK"/>
    <property type="match status" value="1"/>
</dbReference>
<evidence type="ECO:0000259" key="5">
    <source>
        <dbReference type="SMART" id="SM01216"/>
    </source>
</evidence>
<sequence>MFTFIGVAIVVALAAILFLVNLIPHVTVRSLGWFSLRNVSINLRHTTIHIDKLTLWLNIWSSQLEPYRMVHIALIDVTVEQKKSSAGSDESQSSQTVIPEHLEFRVPGWAYNWLLKRTWMNQVDIHVIRCSVHHEGFSPDVSAHFDYTRLHSSYNITTSTYTLSLSVIDGYLLNSRSKLSPNENSIKIFQNVVVSLGSSLIFSCCRDSRDHMVMDLSDITLSTSISGPHITPISGITPAKPKKAPETTYDTSDSIPMLDQFVKAFAIVSSLELRVENLKAEYKHIAVDVSSTLVSLRREKSYKLNTLMEASAYVNSLRVFSLDTKCVDVPSLTYLFECDMSDLFRAYEAGNTDQFFVDVKTSLDLTHPSFDIYFDQIETFMEKLKSSSTKSKRTAEHEQKQFLAVPLSKYLRKMRATSLKVGISETRATLHLPAMDSKEFNRSSVHNVTATASVSTFLTKFSSKELGKILSLHTRPEDPPSTLKAFAKIKNLVIDVEENQVVATKMNFMTAYCLNTHRVKLKIFSKRFVIKSVNDMIFYVVRRLRDSHIKHYNHMLQQKRLETTTDPDSTFNEPDSKPEITFIDFLDILPEGIVQVTFRASEIHGTIMCKDGLPSHTIGDEGEETDLADYRKGVAIIIKDYLVDFDRNEQHFFSRAKTTEVFVLSEYAAQVDSSMSPEYDEIMKHDIDFSDLSSVESFGDTGLEDTTSMQRRALFIKNINVTTEKKKTDKLILTVPEADGMVDMFLIWCGFYARSLLKLFQPTVKVEYTKSELKRMKGTQKRVKLDIHVKSTAIKFVLPNDVDTLFEIEGLNVTDASSSPIFDLLNCRLYVVHPATQAWCRLVCIHRTHSSLGELLQETCFLKSNSIKIYVPFRYLIYTVIDNIITMVKATKQIMHNFDNLRSSCTEFERLMPEAKPPILFPKIRWCSEKFNLSLEDDIFETELGLIYQLGRVENVLREKKWLQFEEEAKKIRAKVQPSPTDLARSSSVDKRRFLGERKGKKTHTHHFQRNLANTFRHGFRQSSDKSLPTSSTSELPKGEESADRETSLFTMEDAEAEIARARVRLEEEISMSWITNFNRLKRSKFAQARRTKTKISGNDKINPLMGQKYNIQKSAPGAPIMCVAFNHFDLTLDKAKIDDVDEFLKVYGKGQPKLDYSILIPLEIRLRASSFYISLKDYPLPLLTFPGCGKRGKTIMDLQGKLVINEKLVHRKEEMRHIYVPFAAATKREKTVDNFYSVYVPRTLTPVKAMFDLSCLVDTDKPCILNWSKSFSAAISSAAGALDNFSKPQIDDSPIGWWDKLSLILHGKLRFDIPNELCLHIKSSSDPYDVVGKSAGYMWSWKHDVELKFNDTGDQKELIMLNSYDFVFGVPDCSYGSDLPWSSSHPFDETVFEDIDVRRTFQKHVMKFSSDEKVQWRLGFLFERNEDVKCRDISADHKRTDKFIPHYDVVVTSPDFDWHPDSYEGFRSDYLHLALGVTSVSKKGNSHNTAYLTPLAFAYFFYWWNSISHTVSMPVRQGKLFPKLADKASMKTGTHLVTFKYQLILEPLAVSHMYTSYENSEDGPRVIVTGLKGKSEKCHIDLHQRKEVIRYINEKLGIDKKVHHMKLHLGEVRVCEADIRAIKATFKDPSIRGHIIAYLTNQVDKPLSVEKYQEELDERVRHLNSTSWSHGIQCNPEDLSWLDQDDFVELESREELSPDPIIEVLPFFHTPKYTYFREFTLEREDHKYPFGHEPSHVCYIGGESPDIVQADLLRKRASILRTELENDEQELENLQDSNDHTERVRLEKSISEGKQRIDVVKDMYADCAENIEMFDDKENGDSVHEYLGDEDIARRKSAARSLYSSFRSIDQAHEITSENSGVSEFHNRFLFHNLKLKWNNRVRNLVTTYMMLIGSRRTEMLMVSKKAVDLIECFAEQRNRAANEKPPGDNEEGFKSTFQNSGDVIEEFEEYLNKLANDTHEMEYKYLVKFIRPQIQLECELDPDSVMCVTSQDIELRILSENIAGTDDIISDSNSEEVNSVESRHGTLFKDMHAFVFHRDKFPHTYESPYGDVHQKRAWPPWVDYEACVDTTWFQKDLVLEKTSMALMLKKPNFLSMESASNLHADELSIHLAKVVVNATSQQYSSMYYILLNLLLDSKSAKEQLHSRLNQIIEFSGLEDTTGLADKVKLLQRNIALCQHTLLSLKDRNLTAEDRKGVSHVELELDRTYVQLAIITHTLQQVSSQRKGNRGVGMYWNIYADQVIWHLLEDTDKPLVDLAMAPSKFQRVDMLDGSNTNLVEISMMQGFNLRRNAVYPDFMSPLIDEPSYDKNKPVVAMTWKMLSRVGGIRVMRSAKLQCQSASLQLDLETAQTLLAYLFPHDDKQEDNKHERSSGSGSFSKDRDSSDDSDESVSTGSSGSKTKVSSINPFRKIIAKRTGSPLASSPPQSPTRSSHDSGSWDNSSRISSTDIPSINSETKRALGLKSKKDKDGEATDDLSIIMKRSSKFFVIDEIELTSMKLRVSFKAPKHLNIIDVHRLMLTIPLLQFKKKTWSGEDFVLHIKREVIRIILSHTGKIIGNKFKVRDRKATKSPLKQIRDFKHYVSLEDLEEEGLESADSQESTGEIENVNRLHNVIQSHDEHQGTTHT</sequence>
<feature type="region of interest" description="Disordered" evidence="2">
    <location>
        <begin position="2417"/>
        <end position="2452"/>
    </location>
</feature>
<evidence type="ECO:0000313" key="6">
    <source>
        <dbReference type="EMBL" id="PVH14416.1"/>
    </source>
</evidence>
<keyword evidence="7" id="KW-1185">Reference proteome</keyword>
<evidence type="ECO:0000256" key="1">
    <source>
        <dbReference type="SAM" id="Coils"/>
    </source>
</evidence>
<dbReference type="GeneID" id="37002550"/>
<feature type="coiled-coil region" evidence="1">
    <location>
        <begin position="1751"/>
        <end position="1785"/>
    </location>
</feature>
<dbReference type="Pfam" id="PF10344">
    <property type="entry name" value="Hobbit"/>
    <property type="match status" value="1"/>
</dbReference>
<dbReference type="VEuPathDB" id="FungiDB:CXQ87_002550"/>
<dbReference type="InterPro" id="IPR019441">
    <property type="entry name" value="FMP27/BLTP2/Hobbit_GFWDK_RBG"/>
</dbReference>
<feature type="compositionally biased region" description="Polar residues" evidence="2">
    <location>
        <begin position="2421"/>
        <end position="2432"/>
    </location>
</feature>
<gene>
    <name evidence="6" type="ORF">CXQ87_002550</name>
</gene>
<feature type="compositionally biased region" description="Basic and acidic residues" evidence="2">
    <location>
        <begin position="2362"/>
        <end position="2373"/>
    </location>
</feature>
<dbReference type="InterPro" id="IPR045167">
    <property type="entry name" value="Hobbit"/>
</dbReference>
<feature type="domain" description="FMP27/BLTP2/Hobbit GFWDK motif-containing RBG unit" evidence="3">
    <location>
        <begin position="1178"/>
        <end position="1331"/>
    </location>
</feature>
<feature type="region of interest" description="Disordered" evidence="2">
    <location>
        <begin position="1012"/>
        <end position="1050"/>
    </location>
</feature>
<feature type="domain" description="FMP27 SW motif-containing RBG unit" evidence="4">
    <location>
        <begin position="1061"/>
        <end position="1160"/>
    </location>
</feature>
<feature type="domain" description="FMP27 WPPW motif-containing RBG unit" evidence="5">
    <location>
        <begin position="1571"/>
        <end position="2069"/>
    </location>
</feature>
<protein>
    <recommendedName>
        <fullName evidence="8">FMP27 GFWDK domain-containing protein</fullName>
    </recommendedName>
</protein>
<feature type="compositionally biased region" description="Low complexity" evidence="2">
    <location>
        <begin position="1025"/>
        <end position="1034"/>
    </location>
</feature>
<evidence type="ECO:0000259" key="4">
    <source>
        <dbReference type="SMART" id="SM01215"/>
    </source>
</evidence>
<feature type="region of interest" description="Disordered" evidence="2">
    <location>
        <begin position="2362"/>
        <end position="2404"/>
    </location>
</feature>
<proteinExistence type="predicted"/>
<dbReference type="Proteomes" id="UP000244406">
    <property type="component" value="Unassembled WGS sequence"/>
</dbReference>
<dbReference type="EMBL" id="PKFP01000001">
    <property type="protein sequence ID" value="PVH14416.1"/>
    <property type="molecule type" value="Genomic_DNA"/>
</dbReference>
<dbReference type="PANTHER" id="PTHR15678:SF6">
    <property type="entry name" value="BRIDGE-LIKE LIPID TRANSFER PROTEIN FAMILY MEMBER 2"/>
    <property type="match status" value="1"/>
</dbReference>
<dbReference type="InterPro" id="IPR019415">
    <property type="entry name" value="FMP27_SW_RBG"/>
</dbReference>
<organism evidence="6 7">
    <name type="scientific">Candidozyma duobushaemuli</name>
    <dbReference type="NCBI Taxonomy" id="1231522"/>
    <lineage>
        <taxon>Eukaryota</taxon>
        <taxon>Fungi</taxon>
        <taxon>Dikarya</taxon>
        <taxon>Ascomycota</taxon>
        <taxon>Saccharomycotina</taxon>
        <taxon>Pichiomycetes</taxon>
        <taxon>Metschnikowiaceae</taxon>
        <taxon>Candidozyma</taxon>
    </lineage>
</organism>
<reference evidence="6 7" key="1">
    <citation type="submission" date="2017-12" db="EMBL/GenBank/DDBJ databases">
        <title>Genome Sequence of the Amphotericin B-resistant Candida duobushaemulonii strain, B09383.</title>
        <authorList>
            <person name="Chow N.A."/>
            <person name="Gade L."/>
            <person name="Batra D."/>
            <person name="Rowe L.A."/>
            <person name="Loparev V.N."/>
            <person name="Litvintseva A.P."/>
        </authorList>
    </citation>
    <scope>NUCLEOTIDE SEQUENCE [LARGE SCALE GENOMIC DNA]</scope>
    <source>
        <strain evidence="6 7">B09383</strain>
    </source>
</reference>
<dbReference type="InterPro" id="IPR019449">
    <property type="entry name" value="FMP27_WPPW_RBG"/>
</dbReference>
<name>A0A2V1AA12_9ASCO</name>
<evidence type="ECO:0000259" key="3">
    <source>
        <dbReference type="SMART" id="SM01214"/>
    </source>
</evidence>